<sequence length="150" mass="16198">MTAGELAVVLATVLCSIGFAALIVVLMRVLDTLKSLRVEVESLRAETRPLLAELQLSTNEARITMAEARHDLDRFDRVLGSAEAISDAVSGSGRVARAALSVPVIKVAGFATGTGRAWRRLRRIDQHAISPTPGSRRARRRAGIEKGTQR</sequence>
<feature type="region of interest" description="Disordered" evidence="1">
    <location>
        <begin position="128"/>
        <end position="150"/>
    </location>
</feature>
<accession>A0A6J7DDF6</accession>
<reference evidence="3" key="1">
    <citation type="submission" date="2020-05" db="EMBL/GenBank/DDBJ databases">
        <authorList>
            <person name="Chiriac C."/>
            <person name="Salcher M."/>
            <person name="Ghai R."/>
            <person name="Kavagutti S V."/>
        </authorList>
    </citation>
    <scope>NUCLEOTIDE SEQUENCE</scope>
</reference>
<gene>
    <name evidence="3" type="ORF">UFOPK3376_00612</name>
</gene>
<proteinExistence type="predicted"/>
<dbReference type="EMBL" id="CAFBLP010000010">
    <property type="protein sequence ID" value="CAB4867298.1"/>
    <property type="molecule type" value="Genomic_DNA"/>
</dbReference>
<evidence type="ECO:0000256" key="1">
    <source>
        <dbReference type="SAM" id="MobiDB-lite"/>
    </source>
</evidence>
<evidence type="ECO:0000313" key="3">
    <source>
        <dbReference type="EMBL" id="CAB4867298.1"/>
    </source>
</evidence>
<keyword evidence="2" id="KW-1133">Transmembrane helix</keyword>
<dbReference type="AlphaFoldDB" id="A0A6J7DDF6"/>
<evidence type="ECO:0000256" key="2">
    <source>
        <dbReference type="SAM" id="Phobius"/>
    </source>
</evidence>
<keyword evidence="2" id="KW-0472">Membrane</keyword>
<name>A0A6J7DDF6_9ZZZZ</name>
<feature type="transmembrane region" description="Helical" evidence="2">
    <location>
        <begin position="6"/>
        <end position="27"/>
    </location>
</feature>
<organism evidence="3">
    <name type="scientific">freshwater metagenome</name>
    <dbReference type="NCBI Taxonomy" id="449393"/>
    <lineage>
        <taxon>unclassified sequences</taxon>
        <taxon>metagenomes</taxon>
        <taxon>ecological metagenomes</taxon>
    </lineage>
</organism>
<protein>
    <submittedName>
        <fullName evidence="3">Unannotated protein</fullName>
    </submittedName>
</protein>
<keyword evidence="2" id="KW-0812">Transmembrane</keyword>